<evidence type="ECO:0000256" key="3">
    <source>
        <dbReference type="ARBA" id="ARBA00023098"/>
    </source>
</evidence>
<accession>A0A146FUK4</accession>
<keyword evidence="1 4" id="KW-0378">Hydrolase</keyword>
<comment type="caution">
    <text evidence="6">The sequence shown here is derived from an EMBL/GenBank/DDBJ whole genome shotgun (WGS) entry which is preliminary data.</text>
</comment>
<dbReference type="Proteomes" id="UP000075230">
    <property type="component" value="Unassembled WGS sequence"/>
</dbReference>
<feature type="active site" description="Nucleophile" evidence="4">
    <location>
        <position position="156"/>
    </location>
</feature>
<dbReference type="InterPro" id="IPR016035">
    <property type="entry name" value="Acyl_Trfase/lysoPLipase"/>
</dbReference>
<dbReference type="Pfam" id="PF01734">
    <property type="entry name" value="Patatin"/>
    <property type="match status" value="1"/>
</dbReference>
<feature type="short sequence motif" description="GXGXXG" evidence="4">
    <location>
        <begin position="115"/>
        <end position="120"/>
    </location>
</feature>
<gene>
    <name evidence="6" type="ORF">RIB2604_02603970</name>
</gene>
<proteinExistence type="predicted"/>
<dbReference type="GO" id="GO:0016020">
    <property type="term" value="C:membrane"/>
    <property type="evidence" value="ECO:0007669"/>
    <property type="project" value="TreeGrafter"/>
</dbReference>
<protein>
    <recommendedName>
        <fullName evidence="5">PNPLA domain-containing protein</fullName>
    </recommendedName>
</protein>
<evidence type="ECO:0000256" key="4">
    <source>
        <dbReference type="PROSITE-ProRule" id="PRU01161"/>
    </source>
</evidence>
<evidence type="ECO:0000256" key="2">
    <source>
        <dbReference type="ARBA" id="ARBA00022963"/>
    </source>
</evidence>
<name>A0A146FUK4_ASPKA</name>
<dbReference type="VEuPathDB" id="FungiDB:ASPFODRAFT_205754"/>
<comment type="caution">
    <text evidence="4">Lacks conserved residue(s) required for the propagation of feature annotation.</text>
</comment>
<keyword evidence="3 4" id="KW-0443">Lipid metabolism</keyword>
<feature type="domain" description="PNPLA" evidence="5">
    <location>
        <begin position="111"/>
        <end position="314"/>
    </location>
</feature>
<sequence>MEAKWVSSSINSKGNGYPWQSCWSMGWPYFSVGTLLSGLGLMHRKVAQVQAVHNVAIILTSYHTSCVKWQLDIAETHVTNRQVMSENKERLKILALGNSPTKNMIAVLANKLSDGGGVKGLSSLLILERIMARVGAKMKRPDLQPYQYFDIIGGTSTGGIIALMLGRMRMTVESCIAEYQKLGKIVFGEPRGLFHENMFDAKVLEEQTKKVVKKYLGDENDPLLDPLGDDACKTCSVVYTLPYRGATPEEPEALRTYINVNINPRPKPWTIWEAVRATSAATTFFEPFIHGQSGSEIRYIDAGLGFNNPADLVLEEATSLWTDNGYLDPERDIGCFLTIGTGISSVTRMDKKTITEAITAKVRKPVQAVEVLMKIATGTGPTHRNVARRFNPTSNVYQRFDVDQGIQAFSLFEHERREDIEVDTNAYLGKHSIGVQLSQAVEKMKVPSVTIPGRIPADTAEIGHVPYLWNAFVQADLLDKRYRGILARRLPQADEWQLCLRGNLARIAYGVGQEDLETTVTRLTLAYEGLRDTFRIYRQLFHTAQQVFGETSVTYCWAAKRLGALLELWGCQSEALDLYIEARAGKLSWFTTDHWSTKWLENKIAALRHALVARQKPE</sequence>
<organism evidence="6 7">
    <name type="scientific">Aspergillus kawachii</name>
    <name type="common">White koji mold</name>
    <name type="synonym">Aspergillus awamori var. kawachi</name>
    <dbReference type="NCBI Taxonomy" id="1069201"/>
    <lineage>
        <taxon>Eukaryota</taxon>
        <taxon>Fungi</taxon>
        <taxon>Dikarya</taxon>
        <taxon>Ascomycota</taxon>
        <taxon>Pezizomycotina</taxon>
        <taxon>Eurotiomycetes</taxon>
        <taxon>Eurotiomycetidae</taxon>
        <taxon>Eurotiales</taxon>
        <taxon>Aspergillaceae</taxon>
        <taxon>Aspergillus</taxon>
        <taxon>Aspergillus subgen. Circumdati</taxon>
    </lineage>
</organism>
<keyword evidence="2 4" id="KW-0442">Lipid degradation</keyword>
<dbReference type="GO" id="GO:0046486">
    <property type="term" value="P:glycerolipid metabolic process"/>
    <property type="evidence" value="ECO:0007669"/>
    <property type="project" value="UniProtKB-ARBA"/>
</dbReference>
<evidence type="ECO:0000313" key="7">
    <source>
        <dbReference type="Proteomes" id="UP000075230"/>
    </source>
</evidence>
<evidence type="ECO:0000256" key="1">
    <source>
        <dbReference type="ARBA" id="ARBA00022801"/>
    </source>
</evidence>
<dbReference type="AlphaFoldDB" id="A0A146FUK4"/>
<dbReference type="PANTHER" id="PTHR24185">
    <property type="entry name" value="CALCIUM-INDEPENDENT PHOSPHOLIPASE A2-GAMMA"/>
    <property type="match status" value="1"/>
</dbReference>
<dbReference type="Gene3D" id="3.40.1090.10">
    <property type="entry name" value="Cytosolic phospholipase A2 catalytic domain"/>
    <property type="match status" value="1"/>
</dbReference>
<dbReference type="EMBL" id="BCWF01000025">
    <property type="protein sequence ID" value="GAT28752.1"/>
    <property type="molecule type" value="Genomic_DNA"/>
</dbReference>
<feature type="short sequence motif" description="GXSXG" evidence="4">
    <location>
        <begin position="154"/>
        <end position="158"/>
    </location>
</feature>
<evidence type="ECO:0000313" key="6">
    <source>
        <dbReference type="EMBL" id="GAT28752.1"/>
    </source>
</evidence>
<dbReference type="PANTHER" id="PTHR24185:SF1">
    <property type="entry name" value="CALCIUM-INDEPENDENT PHOSPHOLIPASE A2-GAMMA"/>
    <property type="match status" value="1"/>
</dbReference>
<dbReference type="GO" id="GO:0016042">
    <property type="term" value="P:lipid catabolic process"/>
    <property type="evidence" value="ECO:0007669"/>
    <property type="project" value="UniProtKB-UniRule"/>
</dbReference>
<reference evidence="6 7" key="1">
    <citation type="journal article" date="2016" name="DNA Res.">
        <title>Genome sequence of Aspergillus luchuensis NBRC 4314.</title>
        <authorList>
            <person name="Yamada O."/>
            <person name="Machida M."/>
            <person name="Hosoyama A."/>
            <person name="Goto M."/>
            <person name="Takahashi T."/>
            <person name="Futagami T."/>
            <person name="Yamagata Y."/>
            <person name="Takeuchi M."/>
            <person name="Kobayashi T."/>
            <person name="Koike H."/>
            <person name="Abe K."/>
            <person name="Asai K."/>
            <person name="Arita M."/>
            <person name="Fujita N."/>
            <person name="Fukuda K."/>
            <person name="Higa K."/>
            <person name="Horikawa H."/>
            <person name="Ishikawa T."/>
            <person name="Jinno K."/>
            <person name="Kato Y."/>
            <person name="Kirimura K."/>
            <person name="Mizutani O."/>
            <person name="Nakasone K."/>
            <person name="Sano M."/>
            <person name="Shiraishi Y."/>
            <person name="Tsukahara M."/>
            <person name="Gomi K."/>
        </authorList>
    </citation>
    <scope>NUCLEOTIDE SEQUENCE [LARGE SCALE GENOMIC DNA]</scope>
    <source>
        <strain evidence="6 7">RIB 2604</strain>
    </source>
</reference>
<evidence type="ECO:0000259" key="5">
    <source>
        <dbReference type="PROSITE" id="PS51635"/>
    </source>
</evidence>
<dbReference type="GO" id="GO:0019369">
    <property type="term" value="P:arachidonate metabolic process"/>
    <property type="evidence" value="ECO:0007669"/>
    <property type="project" value="TreeGrafter"/>
</dbReference>
<dbReference type="PROSITE" id="PS51635">
    <property type="entry name" value="PNPLA"/>
    <property type="match status" value="1"/>
</dbReference>
<dbReference type="GO" id="GO:0047499">
    <property type="term" value="F:calcium-independent phospholipase A2 activity"/>
    <property type="evidence" value="ECO:0007669"/>
    <property type="project" value="TreeGrafter"/>
</dbReference>
<dbReference type="InterPro" id="IPR002641">
    <property type="entry name" value="PNPLA_dom"/>
</dbReference>
<feature type="active site" description="Proton acceptor" evidence="4">
    <location>
        <position position="301"/>
    </location>
</feature>
<reference evidence="7" key="2">
    <citation type="submission" date="2016-02" db="EMBL/GenBank/DDBJ databases">
        <title>Genome sequencing of Aspergillus luchuensis NBRC 4314.</title>
        <authorList>
            <person name="Yamada O."/>
        </authorList>
    </citation>
    <scope>NUCLEOTIDE SEQUENCE [LARGE SCALE GENOMIC DNA]</scope>
    <source>
        <strain evidence="7">RIB 2604</strain>
    </source>
</reference>
<dbReference type="CDD" id="cd07216">
    <property type="entry name" value="Pat17_PNPLA8_PNPLA9_like3"/>
    <property type="match status" value="1"/>
</dbReference>
<dbReference type="SUPFAM" id="SSF52151">
    <property type="entry name" value="FabD/lysophospholipase-like"/>
    <property type="match status" value="1"/>
</dbReference>